<proteinExistence type="predicted"/>
<protein>
    <submittedName>
        <fullName evidence="1">Uncharacterized protein</fullName>
    </submittedName>
</protein>
<dbReference type="OrthoDB" id="3260349at2759"/>
<name>A0A074RHM6_9AGAM</name>
<dbReference type="EMBL" id="AZST01001208">
    <property type="protein sequence ID" value="KEP46239.1"/>
    <property type="molecule type" value="Genomic_DNA"/>
</dbReference>
<dbReference type="AlphaFoldDB" id="A0A074RHM6"/>
<keyword evidence="2" id="KW-1185">Reference proteome</keyword>
<evidence type="ECO:0000313" key="2">
    <source>
        <dbReference type="Proteomes" id="UP000027456"/>
    </source>
</evidence>
<evidence type="ECO:0000313" key="1">
    <source>
        <dbReference type="EMBL" id="KEP46239.1"/>
    </source>
</evidence>
<organism evidence="1 2">
    <name type="scientific">Rhizoctonia solani 123E</name>
    <dbReference type="NCBI Taxonomy" id="1423351"/>
    <lineage>
        <taxon>Eukaryota</taxon>
        <taxon>Fungi</taxon>
        <taxon>Dikarya</taxon>
        <taxon>Basidiomycota</taxon>
        <taxon>Agaricomycotina</taxon>
        <taxon>Agaricomycetes</taxon>
        <taxon>Cantharellales</taxon>
        <taxon>Ceratobasidiaceae</taxon>
        <taxon>Rhizoctonia</taxon>
    </lineage>
</organism>
<dbReference type="Proteomes" id="UP000027456">
    <property type="component" value="Unassembled WGS sequence"/>
</dbReference>
<dbReference type="HOGENOM" id="CLU_1103293_0_0_1"/>
<reference evidence="1 2" key="1">
    <citation type="submission" date="2013-12" db="EMBL/GenBank/DDBJ databases">
        <authorList>
            <person name="Cubeta M."/>
            <person name="Pakala S."/>
            <person name="Fedorova N."/>
            <person name="Thomas E."/>
            <person name="Dean R."/>
            <person name="Jabaji S."/>
            <person name="Neate S."/>
            <person name="Toda T."/>
            <person name="Tavantzis S."/>
            <person name="Vilgalys R."/>
            <person name="Bharathan N."/>
            <person name="Pakala S."/>
            <person name="Losada L.S."/>
            <person name="Zafar N."/>
            <person name="Nierman W."/>
        </authorList>
    </citation>
    <scope>NUCLEOTIDE SEQUENCE [LARGE SCALE GENOMIC DNA]</scope>
    <source>
        <strain evidence="1 2">123E</strain>
    </source>
</reference>
<accession>A0A074RHM6</accession>
<comment type="caution">
    <text evidence="1">The sequence shown here is derived from an EMBL/GenBank/DDBJ whole genome shotgun (WGS) entry which is preliminary data.</text>
</comment>
<gene>
    <name evidence="1" type="ORF">V565_210480</name>
</gene>
<sequence length="252" mass="27883">MDQTSLQATLDFIEHVALGSHDDLGKFEITEALRNENNIAGVSARILCALIDVPPVNQNDVLESLLFAQLVASARVNAFENPEQWYKEFSVSLSQLYWMNIDGPLELHKASLSSTNVSVSQIVLDFMKDVKDAEGAARLVETMKKLPPNDRLPKIFNSLGAQRNTSIFQLSTVKPVGRNVALVSGAFHANSNKSVDQVLFAELSNDNSHFFQGHFSSILNVGLYAGVRKAVKKRLSDRIPNYIQKEPLVDEA</sequence>